<organism evidence="1">
    <name type="scientific">Poeciliopsis prolifica</name>
    <name type="common">blackstripe livebearer</name>
    <dbReference type="NCBI Taxonomy" id="188132"/>
    <lineage>
        <taxon>Eukaryota</taxon>
        <taxon>Metazoa</taxon>
        <taxon>Chordata</taxon>
        <taxon>Craniata</taxon>
        <taxon>Vertebrata</taxon>
        <taxon>Euteleostomi</taxon>
        <taxon>Actinopterygii</taxon>
        <taxon>Neopterygii</taxon>
        <taxon>Teleostei</taxon>
        <taxon>Neoteleostei</taxon>
        <taxon>Acanthomorphata</taxon>
        <taxon>Ovalentaria</taxon>
        <taxon>Atherinomorphae</taxon>
        <taxon>Cyprinodontiformes</taxon>
        <taxon>Poeciliidae</taxon>
        <taxon>Poeciliinae</taxon>
        <taxon>Poeciliopsis</taxon>
    </lineage>
</organism>
<sequence length="102" mass="11431">MTAGHKALYRCLAAPCPSVFFTSDIFSPTSLFQLFLTLPNVRRHAGVSMPLTFHRVKIRDGNQEPSRSRLGPRHCPVLWVRHSLSGASLRGLSAVKEEEEEE</sequence>
<gene>
    <name evidence="1" type="primary">PPUP7291</name>
</gene>
<reference evidence="1" key="1">
    <citation type="submission" date="2014-12" db="EMBL/GenBank/DDBJ databases">
        <title>Parallel Evolution in Life History Adaptation Evident in the Tissue-Specific Poeciliopsis prolifica transcriptome.</title>
        <authorList>
            <person name="Jue N.K."/>
            <person name="Foley R.J."/>
            <person name="Obergfell C."/>
            <person name="Reznick D.N."/>
            <person name="O'Neill R.J."/>
            <person name="O'Neill M.J."/>
        </authorList>
    </citation>
    <scope>NUCLEOTIDE SEQUENCE</scope>
</reference>
<dbReference type="AlphaFoldDB" id="A0A0S7EWD8"/>
<dbReference type="EMBL" id="GBYX01474498">
    <property type="protein sequence ID" value="JAO07166.1"/>
    <property type="molecule type" value="Transcribed_RNA"/>
</dbReference>
<protein>
    <submittedName>
        <fullName evidence="1">PPUP7291</fullName>
    </submittedName>
</protein>
<name>A0A0S7EWD8_9TELE</name>
<feature type="non-terminal residue" evidence="1">
    <location>
        <position position="102"/>
    </location>
</feature>
<proteinExistence type="predicted"/>
<accession>A0A0S7EWD8</accession>
<evidence type="ECO:0000313" key="1">
    <source>
        <dbReference type="EMBL" id="JAO07166.1"/>
    </source>
</evidence>